<protein>
    <recommendedName>
        <fullName evidence="3">N-acetyltransferase domain-containing protein</fullName>
    </recommendedName>
</protein>
<dbReference type="EMBL" id="AJAS01000014">
    <property type="protein sequence ID" value="EOI00525.1"/>
    <property type="molecule type" value="Genomic_DNA"/>
</dbReference>
<keyword evidence="1" id="KW-0808">Transferase</keyword>
<evidence type="ECO:0000313" key="6">
    <source>
        <dbReference type="Proteomes" id="UP000013781"/>
    </source>
</evidence>
<dbReference type="RefSeq" id="WP_010765010.1">
    <property type="nucleotide sequence ID" value="NZ_ASWB01000001.1"/>
</dbReference>
<organism evidence="4 6">
    <name type="scientific">Enterococcus moraviensis ATCC BAA-383</name>
    <dbReference type="NCBI Taxonomy" id="1158609"/>
    <lineage>
        <taxon>Bacteria</taxon>
        <taxon>Bacillati</taxon>
        <taxon>Bacillota</taxon>
        <taxon>Bacilli</taxon>
        <taxon>Lactobacillales</taxon>
        <taxon>Enterococcaceae</taxon>
        <taxon>Enterococcus</taxon>
    </lineage>
</organism>
<name>R2QVK9_9ENTE</name>
<reference evidence="5 7" key="2">
    <citation type="submission" date="2013-03" db="EMBL/GenBank/DDBJ databases">
        <title>The Genome Sequence of Enterococcus moraviensis BAA-383 (PacBio/Illumina hybrid assembly).</title>
        <authorList>
            <consortium name="The Broad Institute Genomics Platform"/>
            <consortium name="The Broad Institute Genome Sequencing Center for Infectious Disease"/>
            <person name="Earl A."/>
            <person name="Russ C."/>
            <person name="Gilmore M."/>
            <person name="Surin D."/>
            <person name="Walker B."/>
            <person name="Young S."/>
            <person name="Zeng Q."/>
            <person name="Gargeya S."/>
            <person name="Fitzgerald M."/>
            <person name="Haas B."/>
            <person name="Abouelleil A."/>
            <person name="Allen A.W."/>
            <person name="Alvarado L."/>
            <person name="Arachchi H.M."/>
            <person name="Berlin A.M."/>
            <person name="Chapman S.B."/>
            <person name="Gainer-Dewar J."/>
            <person name="Goldberg J."/>
            <person name="Griggs A."/>
            <person name="Gujja S."/>
            <person name="Hansen M."/>
            <person name="Howarth C."/>
            <person name="Imamovic A."/>
            <person name="Ireland A."/>
            <person name="Larimer J."/>
            <person name="McCowan C."/>
            <person name="Murphy C."/>
            <person name="Pearson M."/>
            <person name="Poon T.W."/>
            <person name="Priest M."/>
            <person name="Roberts A."/>
            <person name="Saif S."/>
            <person name="Shea T."/>
            <person name="Sisk P."/>
            <person name="Sykes S."/>
            <person name="Wortman J."/>
            <person name="Nusbaum C."/>
            <person name="Birren B."/>
        </authorList>
    </citation>
    <scope>NUCLEOTIDE SEQUENCE [LARGE SCALE GENOMIC DNA]</scope>
    <source>
        <strain evidence="5 7">ATCC BAA-383</strain>
    </source>
</reference>
<dbReference type="OrthoDB" id="7163760at2"/>
<dbReference type="Proteomes" id="UP000013781">
    <property type="component" value="Unassembled WGS sequence"/>
</dbReference>
<dbReference type="AlphaFoldDB" id="R2QVK9"/>
<dbReference type="InterPro" id="IPR050680">
    <property type="entry name" value="YpeA/RimI_acetyltransf"/>
</dbReference>
<dbReference type="PANTHER" id="PTHR43420">
    <property type="entry name" value="ACETYLTRANSFERASE"/>
    <property type="match status" value="1"/>
</dbReference>
<dbReference type="CDD" id="cd04301">
    <property type="entry name" value="NAT_SF"/>
    <property type="match status" value="1"/>
</dbReference>
<dbReference type="Proteomes" id="UP000014157">
    <property type="component" value="Unassembled WGS sequence"/>
</dbReference>
<sequence>MTLKQTIKGKLRMKEIEAIKNLKEKNQLLYGIDYKLDLSFFKDITGKINHLLCWEKDELVGYVALSRFDPKELEVTVITNHDDTILDHISRALTDFTELKKCQTILWIIDHKDTFSLSYVKKMTKYDYRFSEYALTLTIDKFVPHHSMIVLQPAKPEDANAIASLENGEFTENPALLDAEDLKQTVVLKENDDVIASIRVQREGNSYGIYGFVVKSDFRGQGIGRKILSQIIQQLLENQAQKIYLEVEATNDNARHLYRSIGFDEQTLFDYYSCEMNK</sequence>
<evidence type="ECO:0000256" key="1">
    <source>
        <dbReference type="ARBA" id="ARBA00022679"/>
    </source>
</evidence>
<reference evidence="4 6" key="1">
    <citation type="submission" date="2013-02" db="EMBL/GenBank/DDBJ databases">
        <title>The Genome Sequence of Enterococcus moraviensis BAA-383.</title>
        <authorList>
            <consortium name="The Broad Institute Genome Sequencing Platform"/>
            <consortium name="The Broad Institute Genome Sequencing Center for Infectious Disease"/>
            <person name="Earl A.M."/>
            <person name="Gilmore M.S."/>
            <person name="Lebreton F."/>
            <person name="Walker B."/>
            <person name="Young S.K."/>
            <person name="Zeng Q."/>
            <person name="Gargeya S."/>
            <person name="Fitzgerald M."/>
            <person name="Haas B."/>
            <person name="Abouelleil A."/>
            <person name="Alvarado L."/>
            <person name="Arachchi H.M."/>
            <person name="Berlin A.M."/>
            <person name="Chapman S.B."/>
            <person name="Dewar J."/>
            <person name="Goldberg J."/>
            <person name="Griggs A."/>
            <person name="Gujja S."/>
            <person name="Hansen M."/>
            <person name="Howarth C."/>
            <person name="Imamovic A."/>
            <person name="Larimer J."/>
            <person name="McCowan C."/>
            <person name="Murphy C."/>
            <person name="Neiman D."/>
            <person name="Pearson M."/>
            <person name="Priest M."/>
            <person name="Roberts A."/>
            <person name="Saif S."/>
            <person name="Shea T."/>
            <person name="Sisk P."/>
            <person name="Sykes S."/>
            <person name="Wortman J."/>
            <person name="Nusbaum C."/>
            <person name="Birren B."/>
        </authorList>
    </citation>
    <scope>NUCLEOTIDE SEQUENCE [LARGE SCALE GENOMIC DNA]</scope>
    <source>
        <strain evidence="4 6">ATCC BAA-383</strain>
    </source>
</reference>
<evidence type="ECO:0000259" key="3">
    <source>
        <dbReference type="PROSITE" id="PS51186"/>
    </source>
</evidence>
<evidence type="ECO:0000313" key="4">
    <source>
        <dbReference type="EMBL" id="EOI00525.1"/>
    </source>
</evidence>
<proteinExistence type="predicted"/>
<dbReference type="PANTHER" id="PTHR43420:SF12">
    <property type="entry name" value="N-ACETYLTRANSFERASE DOMAIN-CONTAINING PROTEIN"/>
    <property type="match status" value="1"/>
</dbReference>
<accession>R2QVK9</accession>
<dbReference type="InterPro" id="IPR000182">
    <property type="entry name" value="GNAT_dom"/>
</dbReference>
<dbReference type="STRING" id="155617.RV09_GL000201"/>
<comment type="caution">
    <text evidence="4">The sequence shown here is derived from an EMBL/GenBank/DDBJ whole genome shotgun (WGS) entry which is preliminary data.</text>
</comment>
<dbReference type="eggNOG" id="COG0456">
    <property type="taxonomic scope" value="Bacteria"/>
</dbReference>
<dbReference type="Pfam" id="PF00583">
    <property type="entry name" value="Acetyltransf_1"/>
    <property type="match status" value="1"/>
</dbReference>
<evidence type="ECO:0000256" key="2">
    <source>
        <dbReference type="ARBA" id="ARBA00023315"/>
    </source>
</evidence>
<gene>
    <name evidence="5" type="ORF">I586_00239</name>
    <name evidence="4" type="ORF">UAY_01628</name>
</gene>
<dbReference type="InterPro" id="IPR016181">
    <property type="entry name" value="Acyl_CoA_acyltransferase"/>
</dbReference>
<dbReference type="PATRIC" id="fig|1158609.3.peg.1589"/>
<feature type="domain" description="N-acetyltransferase" evidence="3">
    <location>
        <begin position="149"/>
        <end position="278"/>
    </location>
</feature>
<dbReference type="Gene3D" id="3.40.630.30">
    <property type="match status" value="1"/>
</dbReference>
<keyword evidence="2" id="KW-0012">Acyltransferase</keyword>
<dbReference type="EMBL" id="ASWB01000001">
    <property type="protein sequence ID" value="EOT73246.1"/>
    <property type="molecule type" value="Genomic_DNA"/>
</dbReference>
<keyword evidence="7" id="KW-1185">Reference proteome</keyword>
<dbReference type="SUPFAM" id="SSF55729">
    <property type="entry name" value="Acyl-CoA N-acyltransferases (Nat)"/>
    <property type="match status" value="1"/>
</dbReference>
<dbReference type="GO" id="GO:0016747">
    <property type="term" value="F:acyltransferase activity, transferring groups other than amino-acyl groups"/>
    <property type="evidence" value="ECO:0007669"/>
    <property type="project" value="InterPro"/>
</dbReference>
<evidence type="ECO:0000313" key="5">
    <source>
        <dbReference type="EMBL" id="EOT73246.1"/>
    </source>
</evidence>
<dbReference type="HOGENOM" id="CLU_070012_1_1_9"/>
<dbReference type="PROSITE" id="PS51186">
    <property type="entry name" value="GNAT"/>
    <property type="match status" value="1"/>
</dbReference>
<evidence type="ECO:0000313" key="7">
    <source>
        <dbReference type="Proteomes" id="UP000014157"/>
    </source>
</evidence>